<dbReference type="PANTHER" id="PTHR15396">
    <property type="entry name" value="RIBONUCLEASE P PROTEIN SUBUNIT P40"/>
    <property type="match status" value="1"/>
</dbReference>
<organism evidence="1 2">
    <name type="scientific">Cimex lectularius</name>
    <name type="common">Bed bug</name>
    <name type="synonym">Acanthia lectularia</name>
    <dbReference type="NCBI Taxonomy" id="79782"/>
    <lineage>
        <taxon>Eukaryota</taxon>
        <taxon>Metazoa</taxon>
        <taxon>Ecdysozoa</taxon>
        <taxon>Arthropoda</taxon>
        <taxon>Hexapoda</taxon>
        <taxon>Insecta</taxon>
        <taxon>Pterygota</taxon>
        <taxon>Neoptera</taxon>
        <taxon>Paraneoptera</taxon>
        <taxon>Hemiptera</taxon>
        <taxon>Heteroptera</taxon>
        <taxon>Panheteroptera</taxon>
        <taxon>Cimicomorpha</taxon>
        <taxon>Cimicidae</taxon>
        <taxon>Cimex</taxon>
    </lineage>
</organism>
<dbReference type="GO" id="GO:0000172">
    <property type="term" value="C:ribonuclease MRP complex"/>
    <property type="evidence" value="ECO:0007669"/>
    <property type="project" value="TreeGrafter"/>
</dbReference>
<dbReference type="AlphaFoldDB" id="A0A8I6SJA0"/>
<dbReference type="Proteomes" id="UP000494040">
    <property type="component" value="Unassembled WGS sequence"/>
</dbReference>
<dbReference type="PANTHER" id="PTHR15396:SF1">
    <property type="entry name" value="RIBONUCLEASE P PROTEIN SUBUNIT P40"/>
    <property type="match status" value="1"/>
</dbReference>
<evidence type="ECO:0000313" key="1">
    <source>
        <dbReference type="EnsemblMetazoa" id="XP_014262470.2"/>
    </source>
</evidence>
<reference evidence="1" key="1">
    <citation type="submission" date="2022-01" db="UniProtKB">
        <authorList>
            <consortium name="EnsemblMetazoa"/>
        </authorList>
    </citation>
    <scope>IDENTIFICATION</scope>
</reference>
<proteinExistence type="predicted"/>
<dbReference type="GO" id="GO:0004526">
    <property type="term" value="F:ribonuclease P activity"/>
    <property type="evidence" value="ECO:0007669"/>
    <property type="project" value="TreeGrafter"/>
</dbReference>
<name>A0A8I6SJA0_CIMLE</name>
<dbReference type="OMA" id="HAYNCRV"/>
<dbReference type="KEGG" id="clec:106674341"/>
<dbReference type="EnsemblMetazoa" id="XM_014406984.2">
    <property type="protein sequence ID" value="XP_014262470.2"/>
    <property type="gene ID" value="LOC106674341"/>
</dbReference>
<dbReference type="GO" id="GO:0030681">
    <property type="term" value="C:multimeric ribonuclease P complex"/>
    <property type="evidence" value="ECO:0007669"/>
    <property type="project" value="TreeGrafter"/>
</dbReference>
<dbReference type="GO" id="GO:0000171">
    <property type="term" value="F:ribonuclease MRP activity"/>
    <property type="evidence" value="ECO:0007669"/>
    <property type="project" value="TreeGrafter"/>
</dbReference>
<accession>A0A8I6SJA0</accession>
<dbReference type="InterPro" id="IPR013893">
    <property type="entry name" value="RNase_P_Rpp40"/>
</dbReference>
<dbReference type="OrthoDB" id="446759at2759"/>
<dbReference type="RefSeq" id="XP_014262470.2">
    <property type="nucleotide sequence ID" value="XM_014406984.2"/>
</dbReference>
<protein>
    <submittedName>
        <fullName evidence="1">Uncharacterized protein</fullName>
    </submittedName>
</protein>
<dbReference type="GO" id="GO:0001682">
    <property type="term" value="P:tRNA 5'-leader removal"/>
    <property type="evidence" value="ECO:0007669"/>
    <property type="project" value="InterPro"/>
</dbReference>
<dbReference type="GO" id="GO:0000447">
    <property type="term" value="P:endonucleolytic cleavage in ITS1 to separate SSU-rRNA from 5.8S rRNA and LSU-rRNA from tricistronic rRNA transcript (SSU-rRNA, 5.8S rRNA, LSU-rRNA)"/>
    <property type="evidence" value="ECO:0007669"/>
    <property type="project" value="TreeGrafter"/>
</dbReference>
<dbReference type="Pfam" id="PF08584">
    <property type="entry name" value="Ribonuc_P_40"/>
    <property type="match status" value="1"/>
</dbReference>
<evidence type="ECO:0000313" key="2">
    <source>
        <dbReference type="Proteomes" id="UP000494040"/>
    </source>
</evidence>
<dbReference type="GeneID" id="106674341"/>
<sequence length="357" mass="40614">MKPPAFRAREAGANVIQYSSHPSDSPVLENTLRSHPFNMIVAVFVPEAMQLDQNIKNIILDEGDYYIIWDVPVYKFIEKPFIDAFIKRGELTLLTPDVKVEIENCCGITPNGILALSLTYNTYMSLGISESPCVKVKKLTEDKKYYILIDLKSPSFVPGNNSYNRLLEKLKNAKDFMVDFNATWEPPPGVSSTSFPNYFYQMGLEVTEYSIQERHKVEYNVKIPKNRILSSEEFFNWFAAHHIGLSEAPEEGEGEQIDIPDFGPEDMTQIGQSYLVAWMGVITTSRVLMLYKKLKEYLAERPSVPFIGLHVQGFDDSPISFGNQAHRNTTNGDNDVTYIIQNDGITRMCKNHTPHHP</sequence>
<keyword evidence="2" id="KW-1185">Reference proteome</keyword>